<dbReference type="Pfam" id="PF13489">
    <property type="entry name" value="Methyltransf_23"/>
    <property type="match status" value="1"/>
</dbReference>
<feature type="compositionally biased region" description="Low complexity" evidence="1">
    <location>
        <begin position="28"/>
        <end position="39"/>
    </location>
</feature>
<sequence length="337" mass="37916">MSTPSEAGSAPPATEIEPEADTYDDADSSLGSALGSSTTSIGSSILNYRKENGRRYHAYKDGQYLFPNDEQESDRLDLQHHLLYMTFDGKLHMAPIPKEQQLHRVLDVGTGTGIWAIDFADEHPESEVIGVDLSPIQPSFVPPNLSFQVDDIEEQWTFGSKFDFIYSRMMTGSLMNWPKFFSQSYENLNPGGWIEVVDICLPYQSEDGTLKEDSAINYWIKTGIPGVTALGREIHTAHTYKERMIAAGFENVTEVIYKWPTNRWPKDKRMKELGMWALENMLSSLEAISLAIFTRGLGWSKAELDVLLAKVRGEMKDTKIHAYAPIYVVYGQKPKAG</sequence>
<keyword evidence="3" id="KW-1185">Reference proteome</keyword>
<protein>
    <recommendedName>
        <fullName evidence="4">S-adenosyl-L-methionine-dependent methyltransferase</fullName>
    </recommendedName>
</protein>
<dbReference type="PANTHER" id="PTHR43591">
    <property type="entry name" value="METHYLTRANSFERASE"/>
    <property type="match status" value="1"/>
</dbReference>
<dbReference type="InterPro" id="IPR029063">
    <property type="entry name" value="SAM-dependent_MTases_sf"/>
</dbReference>
<gene>
    <name evidence="2" type="ORF">IFR04_004066</name>
</gene>
<comment type="caution">
    <text evidence="2">The sequence shown here is derived from an EMBL/GenBank/DDBJ whole genome shotgun (WGS) entry which is preliminary data.</text>
</comment>
<proteinExistence type="predicted"/>
<evidence type="ECO:0008006" key="4">
    <source>
        <dbReference type="Google" id="ProtNLM"/>
    </source>
</evidence>
<dbReference type="SUPFAM" id="SSF53335">
    <property type="entry name" value="S-adenosyl-L-methionine-dependent methyltransferases"/>
    <property type="match status" value="1"/>
</dbReference>
<accession>A0A8H8BT65</accession>
<dbReference type="Proteomes" id="UP000664132">
    <property type="component" value="Unassembled WGS sequence"/>
</dbReference>
<reference evidence="2" key="1">
    <citation type="submission" date="2021-02" db="EMBL/GenBank/DDBJ databases">
        <title>Genome sequence Cadophora malorum strain M34.</title>
        <authorList>
            <person name="Stefanovic E."/>
            <person name="Vu D."/>
            <person name="Scully C."/>
            <person name="Dijksterhuis J."/>
            <person name="Roader J."/>
            <person name="Houbraken J."/>
        </authorList>
    </citation>
    <scope>NUCLEOTIDE SEQUENCE</scope>
    <source>
        <strain evidence="2">M34</strain>
    </source>
</reference>
<evidence type="ECO:0000256" key="1">
    <source>
        <dbReference type="SAM" id="MobiDB-lite"/>
    </source>
</evidence>
<dbReference type="OrthoDB" id="2013972at2759"/>
<evidence type="ECO:0000313" key="3">
    <source>
        <dbReference type="Proteomes" id="UP000664132"/>
    </source>
</evidence>
<dbReference type="CDD" id="cd02440">
    <property type="entry name" value="AdoMet_MTases"/>
    <property type="match status" value="1"/>
</dbReference>
<feature type="region of interest" description="Disordered" evidence="1">
    <location>
        <begin position="1"/>
        <end position="39"/>
    </location>
</feature>
<organism evidence="2 3">
    <name type="scientific">Cadophora malorum</name>
    <dbReference type="NCBI Taxonomy" id="108018"/>
    <lineage>
        <taxon>Eukaryota</taxon>
        <taxon>Fungi</taxon>
        <taxon>Dikarya</taxon>
        <taxon>Ascomycota</taxon>
        <taxon>Pezizomycotina</taxon>
        <taxon>Leotiomycetes</taxon>
        <taxon>Helotiales</taxon>
        <taxon>Ploettnerulaceae</taxon>
        <taxon>Cadophora</taxon>
    </lineage>
</organism>
<name>A0A8H8BT65_9HELO</name>
<evidence type="ECO:0000313" key="2">
    <source>
        <dbReference type="EMBL" id="KAG4422844.1"/>
    </source>
</evidence>
<dbReference type="GO" id="GO:0008168">
    <property type="term" value="F:methyltransferase activity"/>
    <property type="evidence" value="ECO:0007669"/>
    <property type="project" value="TreeGrafter"/>
</dbReference>
<feature type="compositionally biased region" description="Acidic residues" evidence="1">
    <location>
        <begin position="16"/>
        <end position="27"/>
    </location>
</feature>
<dbReference type="AlphaFoldDB" id="A0A8H8BT65"/>
<dbReference type="PANTHER" id="PTHR43591:SF31">
    <property type="entry name" value="LAEA-LIKE, PUTATIVE (AFU_ORTHOLOGUE AFUA_8G01930)-RELATED"/>
    <property type="match status" value="1"/>
</dbReference>
<dbReference type="EMBL" id="JAFJYH010000043">
    <property type="protein sequence ID" value="KAG4422844.1"/>
    <property type="molecule type" value="Genomic_DNA"/>
</dbReference>
<dbReference type="Gene3D" id="3.40.50.150">
    <property type="entry name" value="Vaccinia Virus protein VP39"/>
    <property type="match status" value="1"/>
</dbReference>